<reference evidence="1" key="1">
    <citation type="submission" date="2022-03" db="EMBL/GenBank/DDBJ databases">
        <authorList>
            <person name="Alioto T."/>
            <person name="Alioto T."/>
            <person name="Gomez Garrido J."/>
        </authorList>
    </citation>
    <scope>NUCLEOTIDE SEQUENCE</scope>
</reference>
<sequence>MGVPDVWAYHRAALLAQAINLNAPKGILNWIDLEQQQMHGDSLLAYMWTPALLRGTQPPLSLTTLASVSAWDALLKACESTGKYHKLSPLGALSTVSPWLSLKRWVAHGVTSISQFISGGSLIPFAELQQKYNLPSKFTFLYLQIKSVLMNHVDYTITNTTREMTGVANLIATGWNRPLKPKLLSLYYKSHFDDRDRTQFPFAAQWERKTGQQTSMDQW</sequence>
<gene>
    <name evidence="1" type="ORF">PECUL_23A039082</name>
</gene>
<evidence type="ECO:0000313" key="1">
    <source>
        <dbReference type="EMBL" id="CAH2223948.1"/>
    </source>
</evidence>
<proteinExistence type="predicted"/>
<dbReference type="AlphaFoldDB" id="A0AAD1VP56"/>
<dbReference type="EMBL" id="OW240912">
    <property type="protein sequence ID" value="CAH2223948.1"/>
    <property type="molecule type" value="Genomic_DNA"/>
</dbReference>
<dbReference type="Proteomes" id="UP001295444">
    <property type="component" value="Chromosome 01"/>
</dbReference>
<evidence type="ECO:0000313" key="2">
    <source>
        <dbReference type="Proteomes" id="UP001295444"/>
    </source>
</evidence>
<organism evidence="1 2">
    <name type="scientific">Pelobates cultripes</name>
    <name type="common">Western spadefoot toad</name>
    <dbReference type="NCBI Taxonomy" id="61616"/>
    <lineage>
        <taxon>Eukaryota</taxon>
        <taxon>Metazoa</taxon>
        <taxon>Chordata</taxon>
        <taxon>Craniata</taxon>
        <taxon>Vertebrata</taxon>
        <taxon>Euteleostomi</taxon>
        <taxon>Amphibia</taxon>
        <taxon>Batrachia</taxon>
        <taxon>Anura</taxon>
        <taxon>Pelobatoidea</taxon>
        <taxon>Pelobatidae</taxon>
        <taxon>Pelobates</taxon>
    </lineage>
</organism>
<name>A0AAD1VP56_PELCU</name>
<accession>A0AAD1VP56</accession>
<keyword evidence="2" id="KW-1185">Reference proteome</keyword>
<feature type="non-terminal residue" evidence="1">
    <location>
        <position position="219"/>
    </location>
</feature>
<protein>
    <submittedName>
        <fullName evidence="1">Uncharacterized protein</fullName>
    </submittedName>
</protein>